<accession>A0ACB5SH55</accession>
<name>A0ACB5SH55_9PEZI</name>
<dbReference type="EMBL" id="BSXG01000093">
    <property type="protein sequence ID" value="GME40417.1"/>
    <property type="molecule type" value="Genomic_DNA"/>
</dbReference>
<keyword evidence="2" id="KW-1185">Reference proteome</keyword>
<evidence type="ECO:0000313" key="2">
    <source>
        <dbReference type="Proteomes" id="UP001165186"/>
    </source>
</evidence>
<evidence type="ECO:0000313" key="1">
    <source>
        <dbReference type="EMBL" id="GME40417.1"/>
    </source>
</evidence>
<protein>
    <submittedName>
        <fullName evidence="1">mRNA splicing factor Cwf21</fullName>
    </submittedName>
</protein>
<comment type="caution">
    <text evidence="1">The sequence shown here is derived from an EMBL/GenBank/DDBJ whole genome shotgun (WGS) entry which is preliminary data.</text>
</comment>
<proteinExistence type="predicted"/>
<sequence>MTRAAVGPVERRRRALLLRNTTGSRKSTVYALSYDRRIHESFRDTMSSNVGLTTPRGSGTSGYVQRNLSLLKPRDQAAPYTKDYDQIKQYRHRQPDKEILEHDRKREIEVKVFELRDRLEDEGVDEDDIDDQCDALRKKLQKEADSSNERLDKSKARHLKQHQVHELAAAKIEESEKLRRALGISEDYQEGSHWKRQEERLREAMRKDADEEVERVKEEDRRRLD</sequence>
<dbReference type="Proteomes" id="UP001165186">
    <property type="component" value="Unassembled WGS sequence"/>
</dbReference>
<gene>
    <name evidence="1" type="primary">g11979</name>
    <name evidence="1" type="ORF">NpPPO83_00011979</name>
</gene>
<organism evidence="1 2">
    <name type="scientific">Neofusicoccum parvum</name>
    <dbReference type="NCBI Taxonomy" id="310453"/>
    <lineage>
        <taxon>Eukaryota</taxon>
        <taxon>Fungi</taxon>
        <taxon>Dikarya</taxon>
        <taxon>Ascomycota</taxon>
        <taxon>Pezizomycotina</taxon>
        <taxon>Dothideomycetes</taxon>
        <taxon>Dothideomycetes incertae sedis</taxon>
        <taxon>Botryosphaeriales</taxon>
        <taxon>Botryosphaeriaceae</taxon>
        <taxon>Neofusicoccum</taxon>
    </lineage>
</organism>
<reference evidence="1" key="1">
    <citation type="submission" date="2024-09" db="EMBL/GenBank/DDBJ databases">
        <title>Draft Genome Sequences of Neofusicoccum parvum.</title>
        <authorList>
            <person name="Ashida A."/>
            <person name="Camagna M."/>
            <person name="Tanaka A."/>
            <person name="Takemoto D."/>
        </authorList>
    </citation>
    <scope>NUCLEOTIDE SEQUENCE</scope>
    <source>
        <strain evidence="1">PPO83</strain>
    </source>
</reference>